<organism evidence="3 4">
    <name type="scientific">Amycolatopsis alkalitolerans</name>
    <dbReference type="NCBI Taxonomy" id="2547244"/>
    <lineage>
        <taxon>Bacteria</taxon>
        <taxon>Bacillati</taxon>
        <taxon>Actinomycetota</taxon>
        <taxon>Actinomycetes</taxon>
        <taxon>Pseudonocardiales</taxon>
        <taxon>Pseudonocardiaceae</taxon>
        <taxon>Amycolatopsis</taxon>
    </lineage>
</organism>
<feature type="chain" id="PRO_5022932149" evidence="1">
    <location>
        <begin position="28"/>
        <end position="429"/>
    </location>
</feature>
<comment type="caution">
    <text evidence="3">The sequence shown here is derived from an EMBL/GenBank/DDBJ whole genome shotgun (WGS) entry which is preliminary data.</text>
</comment>
<dbReference type="AlphaFoldDB" id="A0A5C4M9R0"/>
<dbReference type="Proteomes" id="UP000305546">
    <property type="component" value="Unassembled WGS sequence"/>
</dbReference>
<dbReference type="InterPro" id="IPR050789">
    <property type="entry name" value="Diverse_Enzym_Activities"/>
</dbReference>
<dbReference type="Gene3D" id="3.40.710.10">
    <property type="entry name" value="DD-peptidase/beta-lactamase superfamily"/>
    <property type="match status" value="1"/>
</dbReference>
<evidence type="ECO:0000313" key="4">
    <source>
        <dbReference type="Proteomes" id="UP000305546"/>
    </source>
</evidence>
<name>A0A5C4M9R0_9PSEU</name>
<proteinExistence type="predicted"/>
<sequence>MQRRVIGALLGVLLAVPVVFSGATAEAAPVKSCALPASGSAFETASPGQEAIDPAAVDAAVTYAQTQLRASVQIFRDNCKIGQGLADPVTDQLPMEIFSATKSVVSILTGIAYDQHKIGLDDPIGKYLPPGLGDAAHRAITVRQLLTETSGLDEAILSEFATVGTDPDVVQEALAQPLTHRPGTHFEYSQRTPDLLAAVVQSAVGEDLQDFAQTYLFGPLGIDRHSYVWLRDRAGNTYGYANLFIPPAQFAKLGLLTQNGGTWRGKRIVSAGYLTRARANTPTNPCYGFLFWHNGGDSCTSANIPAAQTVRGPLIGSAPSDLFAMVGALQQNNFMIPSLHMTVTWTGAFGDTAPNLAGLLSAAPGADLYYNFFRILLRGVRDVHVPDPGPYRTPPLDLDVNPVNYLDPAVLLRDVAPNSHCTILVCTRP</sequence>
<reference evidence="3 4" key="1">
    <citation type="submission" date="2019-06" db="EMBL/GenBank/DDBJ databases">
        <title>Amycolatopsis alkalitolerans sp. nov., isolated from Gastrodia elata Blume.</title>
        <authorList>
            <person name="Narsing Rao M.P."/>
            <person name="Li W.J."/>
        </authorList>
    </citation>
    <scope>NUCLEOTIDE SEQUENCE [LARGE SCALE GENOMIC DNA]</scope>
    <source>
        <strain evidence="3 4">SYSUP0005</strain>
    </source>
</reference>
<keyword evidence="4" id="KW-1185">Reference proteome</keyword>
<dbReference type="GO" id="GO:0016787">
    <property type="term" value="F:hydrolase activity"/>
    <property type="evidence" value="ECO:0007669"/>
    <property type="project" value="UniProtKB-KW"/>
</dbReference>
<gene>
    <name evidence="3" type="ORF">FG385_01525</name>
</gene>
<dbReference type="SUPFAM" id="SSF56601">
    <property type="entry name" value="beta-lactamase/transpeptidase-like"/>
    <property type="match status" value="1"/>
</dbReference>
<dbReference type="InterPro" id="IPR012338">
    <property type="entry name" value="Beta-lactam/transpept-like"/>
</dbReference>
<keyword evidence="1" id="KW-0732">Signal</keyword>
<dbReference type="EMBL" id="VDFW01000001">
    <property type="protein sequence ID" value="TNC29664.1"/>
    <property type="molecule type" value="Genomic_DNA"/>
</dbReference>
<dbReference type="Pfam" id="PF00144">
    <property type="entry name" value="Beta-lactamase"/>
    <property type="match status" value="1"/>
</dbReference>
<accession>A0A5C4M9R0</accession>
<dbReference type="RefSeq" id="WP_139094735.1">
    <property type="nucleotide sequence ID" value="NZ_VDFW01000001.1"/>
</dbReference>
<dbReference type="PANTHER" id="PTHR43283:SF7">
    <property type="entry name" value="BETA-LACTAMASE-RELATED DOMAIN-CONTAINING PROTEIN"/>
    <property type="match status" value="1"/>
</dbReference>
<feature type="signal peptide" evidence="1">
    <location>
        <begin position="1"/>
        <end position="27"/>
    </location>
</feature>
<evidence type="ECO:0000313" key="3">
    <source>
        <dbReference type="EMBL" id="TNC29664.1"/>
    </source>
</evidence>
<evidence type="ECO:0000259" key="2">
    <source>
        <dbReference type="Pfam" id="PF00144"/>
    </source>
</evidence>
<protein>
    <submittedName>
        <fullName evidence="3">Serine hydrolase</fullName>
    </submittedName>
</protein>
<keyword evidence="3" id="KW-0378">Hydrolase</keyword>
<dbReference type="PANTHER" id="PTHR43283">
    <property type="entry name" value="BETA-LACTAMASE-RELATED"/>
    <property type="match status" value="1"/>
</dbReference>
<evidence type="ECO:0000256" key="1">
    <source>
        <dbReference type="SAM" id="SignalP"/>
    </source>
</evidence>
<feature type="domain" description="Beta-lactamase-related" evidence="2">
    <location>
        <begin position="87"/>
        <end position="254"/>
    </location>
</feature>
<dbReference type="OrthoDB" id="3325701at2"/>
<dbReference type="InterPro" id="IPR001466">
    <property type="entry name" value="Beta-lactam-related"/>
</dbReference>